<dbReference type="GO" id="GO:0031297">
    <property type="term" value="P:replication fork processing"/>
    <property type="evidence" value="ECO:0007669"/>
    <property type="project" value="TreeGrafter"/>
</dbReference>
<dbReference type="GO" id="GO:0000729">
    <property type="term" value="P:DNA double-strand break processing"/>
    <property type="evidence" value="ECO:0007669"/>
    <property type="project" value="TreeGrafter"/>
</dbReference>
<dbReference type="EMBL" id="BMAW01063382">
    <property type="protein sequence ID" value="GFT40055.1"/>
    <property type="molecule type" value="Genomic_DNA"/>
</dbReference>
<dbReference type="GO" id="GO:0015074">
    <property type="term" value="P:DNA integration"/>
    <property type="evidence" value="ECO:0007669"/>
    <property type="project" value="TreeGrafter"/>
</dbReference>
<dbReference type="InterPro" id="IPR052709">
    <property type="entry name" value="Transposase-MT_Hybrid"/>
</dbReference>
<dbReference type="GO" id="GO:0044774">
    <property type="term" value="P:mitotic DNA integrity checkpoint signaling"/>
    <property type="evidence" value="ECO:0007669"/>
    <property type="project" value="TreeGrafter"/>
</dbReference>
<organism evidence="1 2">
    <name type="scientific">Nephila pilipes</name>
    <name type="common">Giant wood spider</name>
    <name type="synonym">Nephila maculata</name>
    <dbReference type="NCBI Taxonomy" id="299642"/>
    <lineage>
        <taxon>Eukaryota</taxon>
        <taxon>Metazoa</taxon>
        <taxon>Ecdysozoa</taxon>
        <taxon>Arthropoda</taxon>
        <taxon>Chelicerata</taxon>
        <taxon>Arachnida</taxon>
        <taxon>Araneae</taxon>
        <taxon>Araneomorphae</taxon>
        <taxon>Entelegynae</taxon>
        <taxon>Araneoidea</taxon>
        <taxon>Nephilidae</taxon>
        <taxon>Nephila</taxon>
    </lineage>
</organism>
<keyword evidence="2" id="KW-1185">Reference proteome</keyword>
<dbReference type="GO" id="GO:0042800">
    <property type="term" value="F:histone H3K4 methyltransferase activity"/>
    <property type="evidence" value="ECO:0007669"/>
    <property type="project" value="TreeGrafter"/>
</dbReference>
<name>A0A8X6TNY0_NEPPI</name>
<dbReference type="GO" id="GO:0046975">
    <property type="term" value="F:histone H3K36 methyltransferase activity"/>
    <property type="evidence" value="ECO:0007669"/>
    <property type="project" value="TreeGrafter"/>
</dbReference>
<dbReference type="GO" id="GO:0003690">
    <property type="term" value="F:double-stranded DNA binding"/>
    <property type="evidence" value="ECO:0007669"/>
    <property type="project" value="TreeGrafter"/>
</dbReference>
<protein>
    <submittedName>
        <fullName evidence="1">Histone-lysine N-methyltransferase SETMAR</fullName>
    </submittedName>
</protein>
<reference evidence="1" key="1">
    <citation type="submission" date="2020-08" db="EMBL/GenBank/DDBJ databases">
        <title>Multicomponent nature underlies the extraordinary mechanical properties of spider dragline silk.</title>
        <authorList>
            <person name="Kono N."/>
            <person name="Nakamura H."/>
            <person name="Mori M."/>
            <person name="Yoshida Y."/>
            <person name="Ohtoshi R."/>
            <person name="Malay A.D."/>
            <person name="Moran D.A.P."/>
            <person name="Tomita M."/>
            <person name="Numata K."/>
            <person name="Arakawa K."/>
        </authorList>
    </citation>
    <scope>NUCLEOTIDE SEQUENCE</scope>
</reference>
<sequence length="84" mass="9396">MKSTNIYQAFGDNTVNEHHARHWSQKFRSGDLSLCDEPHIGRPNASDAEALQAAIEKDNSLTSGELAKQFNTFLVKKLDFICTS</sequence>
<dbReference type="PANTHER" id="PTHR46060:SF2">
    <property type="entry name" value="HISTONE-LYSINE N-METHYLTRANSFERASE SETMAR"/>
    <property type="match status" value="1"/>
</dbReference>
<dbReference type="GO" id="GO:0044547">
    <property type="term" value="F:DNA topoisomerase binding"/>
    <property type="evidence" value="ECO:0007669"/>
    <property type="project" value="TreeGrafter"/>
</dbReference>
<dbReference type="GO" id="GO:0003697">
    <property type="term" value="F:single-stranded DNA binding"/>
    <property type="evidence" value="ECO:0007669"/>
    <property type="project" value="TreeGrafter"/>
</dbReference>
<evidence type="ECO:0000313" key="2">
    <source>
        <dbReference type="Proteomes" id="UP000887013"/>
    </source>
</evidence>
<accession>A0A8X6TNY0</accession>
<dbReference type="GO" id="GO:0000793">
    <property type="term" value="C:condensed chromosome"/>
    <property type="evidence" value="ECO:0007669"/>
    <property type="project" value="TreeGrafter"/>
</dbReference>
<dbReference type="GO" id="GO:0005634">
    <property type="term" value="C:nucleus"/>
    <property type="evidence" value="ECO:0007669"/>
    <property type="project" value="TreeGrafter"/>
</dbReference>
<dbReference type="AlphaFoldDB" id="A0A8X6TNY0"/>
<dbReference type="GO" id="GO:0035861">
    <property type="term" value="C:site of double-strand break"/>
    <property type="evidence" value="ECO:0007669"/>
    <property type="project" value="TreeGrafter"/>
</dbReference>
<proteinExistence type="predicted"/>
<evidence type="ECO:0000313" key="1">
    <source>
        <dbReference type="EMBL" id="GFT40055.1"/>
    </source>
</evidence>
<comment type="caution">
    <text evidence="1">The sequence shown here is derived from an EMBL/GenBank/DDBJ whole genome shotgun (WGS) entry which is preliminary data.</text>
</comment>
<dbReference type="Proteomes" id="UP000887013">
    <property type="component" value="Unassembled WGS sequence"/>
</dbReference>
<dbReference type="OrthoDB" id="6432501at2759"/>
<dbReference type="GO" id="GO:0000014">
    <property type="term" value="F:single-stranded DNA endodeoxyribonuclease activity"/>
    <property type="evidence" value="ECO:0007669"/>
    <property type="project" value="TreeGrafter"/>
</dbReference>
<dbReference type="GO" id="GO:0006303">
    <property type="term" value="P:double-strand break repair via nonhomologous end joining"/>
    <property type="evidence" value="ECO:0007669"/>
    <property type="project" value="TreeGrafter"/>
</dbReference>
<dbReference type="PANTHER" id="PTHR46060">
    <property type="entry name" value="MARINER MOS1 TRANSPOSASE-LIKE PROTEIN"/>
    <property type="match status" value="1"/>
</dbReference>
<gene>
    <name evidence="1" type="primary">NCL1_24134</name>
    <name evidence="1" type="ORF">NPIL_194381</name>
</gene>